<organism evidence="1">
    <name type="scientific">Anoplophora glabripennis</name>
    <name type="common">Asian longhorn beetle</name>
    <name type="synonym">Anoplophora nobilis</name>
    <dbReference type="NCBI Taxonomy" id="217634"/>
    <lineage>
        <taxon>Eukaryota</taxon>
        <taxon>Metazoa</taxon>
        <taxon>Ecdysozoa</taxon>
        <taxon>Arthropoda</taxon>
        <taxon>Hexapoda</taxon>
        <taxon>Insecta</taxon>
        <taxon>Pterygota</taxon>
        <taxon>Neoptera</taxon>
        <taxon>Endopterygota</taxon>
        <taxon>Coleoptera</taxon>
        <taxon>Polyphaga</taxon>
        <taxon>Cucujiformia</taxon>
        <taxon>Chrysomeloidea</taxon>
        <taxon>Cerambycidae</taxon>
        <taxon>Lamiinae</taxon>
        <taxon>Lamiini</taxon>
        <taxon>Anoplophora</taxon>
    </lineage>
</organism>
<proteinExistence type="predicted"/>
<name>V5GD29_ANOGL</name>
<reference evidence="1" key="1">
    <citation type="submission" date="2013-07" db="EMBL/GenBank/DDBJ databases">
        <title>Midgut Transcriptome Profiling of Anoplphora glabripennis, a Lignocellulose Degrading, Wood-Boring Cerambycid.</title>
        <authorList>
            <person name="Scully E.D."/>
            <person name="Hoover K."/>
            <person name="Carlson J.E."/>
            <person name="Tien M."/>
            <person name="Geib S.M."/>
        </authorList>
    </citation>
    <scope>NUCLEOTIDE SEQUENCE</scope>
</reference>
<dbReference type="AlphaFoldDB" id="V5GD29"/>
<feature type="non-terminal residue" evidence="1">
    <location>
        <position position="105"/>
    </location>
</feature>
<evidence type="ECO:0000313" key="1">
    <source>
        <dbReference type="EMBL" id="JAB68055.1"/>
    </source>
</evidence>
<dbReference type="EMBL" id="GALX01000411">
    <property type="protein sequence ID" value="JAB68055.1"/>
    <property type="molecule type" value="Transcribed_RNA"/>
</dbReference>
<sequence>MDHGLYRIYAENIPLFHGEEHILPSFIRASGKLIHAFQNAQADNPVNKLIISTIVSKLRGHAAKIICPRSELNTWALIKSTLTNTFSDARNIDCLVNDLITRSPN</sequence>
<protein>
    <submittedName>
        <fullName evidence="1">Uncharacterized protein</fullName>
    </submittedName>
</protein>
<accession>V5GD29</accession>